<evidence type="ECO:0000256" key="8">
    <source>
        <dbReference type="SAM" id="Phobius"/>
    </source>
</evidence>
<comment type="subcellular location">
    <subcellularLocation>
        <location evidence="1">Membrane</location>
        <topology evidence="1">Multi-pass membrane protein</topology>
    </subcellularLocation>
</comment>
<evidence type="ECO:0000259" key="10">
    <source>
        <dbReference type="PROSITE" id="PS50893"/>
    </source>
</evidence>
<dbReference type="FunFam" id="3.40.50.300:FF:000474">
    <property type="entry name" value="Putative ABC transporter ATP-binding subunit"/>
    <property type="match status" value="1"/>
</dbReference>
<feature type="domain" description="FHA" evidence="9">
    <location>
        <begin position="35"/>
        <end position="91"/>
    </location>
</feature>
<dbReference type="SUPFAM" id="SSF49879">
    <property type="entry name" value="SMAD/FHA domain"/>
    <property type="match status" value="2"/>
</dbReference>
<dbReference type="SMART" id="SM00382">
    <property type="entry name" value="AAA"/>
    <property type="match status" value="1"/>
</dbReference>
<name>A0A1U7GVH6_9CYAN</name>
<dbReference type="EMBL" id="MRCA01000013">
    <property type="protein sequence ID" value="OKH12108.1"/>
    <property type="molecule type" value="Genomic_DNA"/>
</dbReference>
<dbReference type="GO" id="GO:0005524">
    <property type="term" value="F:ATP binding"/>
    <property type="evidence" value="ECO:0007669"/>
    <property type="project" value="UniProtKB-KW"/>
</dbReference>
<dbReference type="PANTHER" id="PTHR48041">
    <property type="entry name" value="ABC TRANSPORTER G FAMILY MEMBER 28"/>
    <property type="match status" value="1"/>
</dbReference>
<evidence type="ECO:0000256" key="3">
    <source>
        <dbReference type="ARBA" id="ARBA00022692"/>
    </source>
</evidence>
<dbReference type="Pfam" id="PF00005">
    <property type="entry name" value="ABC_tran"/>
    <property type="match status" value="1"/>
</dbReference>
<feature type="transmembrane region" description="Helical" evidence="8">
    <location>
        <begin position="705"/>
        <end position="724"/>
    </location>
</feature>
<evidence type="ECO:0000256" key="2">
    <source>
        <dbReference type="ARBA" id="ARBA00022448"/>
    </source>
</evidence>
<dbReference type="PROSITE" id="PS50006">
    <property type="entry name" value="FHA_DOMAIN"/>
    <property type="match status" value="2"/>
</dbReference>
<dbReference type="InterPro" id="IPR003593">
    <property type="entry name" value="AAA+_ATPase"/>
</dbReference>
<dbReference type="Proteomes" id="UP000186391">
    <property type="component" value="Unassembled WGS sequence"/>
</dbReference>
<dbReference type="InterPro" id="IPR008984">
    <property type="entry name" value="SMAD_FHA_dom_sf"/>
</dbReference>
<evidence type="ECO:0000256" key="6">
    <source>
        <dbReference type="ARBA" id="ARBA00022989"/>
    </source>
</evidence>
<organism evidence="11 12">
    <name type="scientific">Fischerella major NIES-592</name>
    <dbReference type="NCBI Taxonomy" id="210994"/>
    <lineage>
        <taxon>Bacteria</taxon>
        <taxon>Bacillati</taxon>
        <taxon>Cyanobacteriota</taxon>
        <taxon>Cyanophyceae</taxon>
        <taxon>Nostocales</taxon>
        <taxon>Hapalosiphonaceae</taxon>
        <taxon>Fischerella</taxon>
    </lineage>
</organism>
<dbReference type="RefSeq" id="WP_073556638.1">
    <property type="nucleotide sequence ID" value="NZ_MRCA01000013.1"/>
</dbReference>
<evidence type="ECO:0000256" key="4">
    <source>
        <dbReference type="ARBA" id="ARBA00022741"/>
    </source>
</evidence>
<evidence type="ECO:0000256" key="7">
    <source>
        <dbReference type="ARBA" id="ARBA00023136"/>
    </source>
</evidence>
<feature type="transmembrane region" description="Helical" evidence="8">
    <location>
        <begin position="668"/>
        <end position="693"/>
    </location>
</feature>
<accession>A0A1U7GVH6</accession>
<dbReference type="PROSITE" id="PS50893">
    <property type="entry name" value="ABC_TRANSPORTER_2"/>
    <property type="match status" value="1"/>
</dbReference>
<dbReference type="GO" id="GO:0140359">
    <property type="term" value="F:ABC-type transporter activity"/>
    <property type="evidence" value="ECO:0007669"/>
    <property type="project" value="InterPro"/>
</dbReference>
<dbReference type="AlphaFoldDB" id="A0A1U7GVH6"/>
<keyword evidence="3 8" id="KW-0812">Transmembrane</keyword>
<evidence type="ECO:0000256" key="5">
    <source>
        <dbReference type="ARBA" id="ARBA00022840"/>
    </source>
</evidence>
<dbReference type="Gene3D" id="3.40.50.300">
    <property type="entry name" value="P-loop containing nucleotide triphosphate hydrolases"/>
    <property type="match status" value="1"/>
</dbReference>
<feature type="transmembrane region" description="Helical" evidence="8">
    <location>
        <begin position="783"/>
        <end position="802"/>
    </location>
</feature>
<dbReference type="PANTHER" id="PTHR48041:SF139">
    <property type="entry name" value="PROTEIN SCARLET"/>
    <property type="match status" value="1"/>
</dbReference>
<proteinExistence type="predicted"/>
<dbReference type="Gene3D" id="2.60.200.20">
    <property type="match status" value="2"/>
</dbReference>
<feature type="transmembrane region" description="Helical" evidence="8">
    <location>
        <begin position="590"/>
        <end position="607"/>
    </location>
</feature>
<keyword evidence="7 8" id="KW-0472">Membrane</keyword>
<dbReference type="CDD" id="cd00060">
    <property type="entry name" value="FHA"/>
    <property type="match status" value="2"/>
</dbReference>
<gene>
    <name evidence="11" type="ORF">NIES592_19515</name>
</gene>
<reference evidence="11 12" key="1">
    <citation type="submission" date="2016-11" db="EMBL/GenBank/DDBJ databases">
        <title>Draft Genome Sequences of Nine Cyanobacterial Strains from Diverse Habitats.</title>
        <authorList>
            <person name="Zhu T."/>
            <person name="Hou S."/>
            <person name="Lu X."/>
            <person name="Hess W.R."/>
        </authorList>
    </citation>
    <scope>NUCLEOTIDE SEQUENCE [LARGE SCALE GENOMIC DNA]</scope>
    <source>
        <strain evidence="11 12">NIES-592</strain>
    </source>
</reference>
<dbReference type="GO" id="GO:0016020">
    <property type="term" value="C:membrane"/>
    <property type="evidence" value="ECO:0007669"/>
    <property type="project" value="UniProtKB-SubCell"/>
</dbReference>
<feature type="domain" description="ABC transporter" evidence="10">
    <location>
        <begin position="234"/>
        <end position="469"/>
    </location>
</feature>
<comment type="caution">
    <text evidence="11">The sequence shown here is derived from an EMBL/GenBank/DDBJ whole genome shotgun (WGS) entry which is preliminary data.</text>
</comment>
<dbReference type="Pfam" id="PF01061">
    <property type="entry name" value="ABC2_membrane"/>
    <property type="match status" value="1"/>
</dbReference>
<feature type="transmembrane region" description="Helical" evidence="8">
    <location>
        <begin position="553"/>
        <end position="570"/>
    </location>
</feature>
<dbReference type="GO" id="GO:0016887">
    <property type="term" value="F:ATP hydrolysis activity"/>
    <property type="evidence" value="ECO:0007669"/>
    <property type="project" value="InterPro"/>
</dbReference>
<dbReference type="InterPro" id="IPR013525">
    <property type="entry name" value="ABC2_TM"/>
</dbReference>
<evidence type="ECO:0000313" key="12">
    <source>
        <dbReference type="Proteomes" id="UP000186391"/>
    </source>
</evidence>
<keyword evidence="4" id="KW-0547">Nucleotide-binding</keyword>
<dbReference type="PROSITE" id="PS00211">
    <property type="entry name" value="ABC_TRANSPORTER_1"/>
    <property type="match status" value="1"/>
</dbReference>
<dbReference type="InterPro" id="IPR017871">
    <property type="entry name" value="ABC_transporter-like_CS"/>
</dbReference>
<dbReference type="InterPro" id="IPR000253">
    <property type="entry name" value="FHA_dom"/>
</dbReference>
<dbReference type="InterPro" id="IPR027417">
    <property type="entry name" value="P-loop_NTPase"/>
</dbReference>
<sequence length="809" mass="89851">MTGSFEQATLVSPQPFLELNNKGQTLRLYLQKDEHRLGRGREWADLEVPIGWEVFSRKQATLRKEGGDYRIYDGDGINPSRNGIFLNQVPIDAKGYLLKNGVELEIGQSPHNRIQLTYYNPVDAPAAIPTNRRLTLKGLKDWPVQLGRAPKPDRYSSMQLDAPTVSRLHATIYPDGQGGHILQDLSTNGTFVNGQRVSKRIQLVDQSRIQIGPFSLLYRPDSLELLDSGSQIRLDVNRLQRKVKDKEGREKIILNDVSLVIEPGQLVALVGGSGAGKSTLMKSLLGIEPVSSGTVYLNGDNLRQNWPMYRSQLGYVPQDDIVHPDLRVEEVLGYACKLRLPPDTNVQQVVDTTLEQIKLTHVRTNFIRNLSGGQRKRVSIGVELLADPKLFFLDEPTSGLDPGLDKEMMRLLRELADQGRTVVLVTHATANIEVCDRIVFMGRGGKLCYFGPPKEALGFFEMPSEDLKYFSDIYIKLDQGGNGKDVASTVDYWSQKYERSPECHKYVKSQLKSGKDSTSKADDSIHTGISPLKQLLLLSQRYLQLVLRDRTSIIFSLVSGPIAIALTAWILRDETPLKKLNPLEITQGPLALKVLFIFSCIGIWVGLSSSVREIVKEAAIYARERLINLGLFPYLGSKVAIRSGLVLLQTLLIVAAVLIGFKSPEYNLLPWLLGLGITTFLTLLASVSLSLMVSALVKTENEANSILPLIMIPQIILSGVLFEMTGLAAKLGWLTISRWSIGAYGILVNVNAMVPENTPGLPSLADIFEKSDVYNATWKNLGLNWGILGVHTLVYLLVALLLQKRKDIV</sequence>
<dbReference type="InterPro" id="IPR003439">
    <property type="entry name" value="ABC_transporter-like_ATP-bd"/>
</dbReference>
<keyword evidence="12" id="KW-1185">Reference proteome</keyword>
<dbReference type="SMART" id="SM00240">
    <property type="entry name" value="FHA"/>
    <property type="match status" value="2"/>
</dbReference>
<keyword evidence="2" id="KW-0813">Transport</keyword>
<dbReference type="InterPro" id="IPR050352">
    <property type="entry name" value="ABCG_transporters"/>
</dbReference>
<feature type="domain" description="FHA" evidence="9">
    <location>
        <begin position="144"/>
        <end position="197"/>
    </location>
</feature>
<evidence type="ECO:0000259" key="9">
    <source>
        <dbReference type="PROSITE" id="PS50006"/>
    </source>
</evidence>
<evidence type="ECO:0000256" key="1">
    <source>
        <dbReference type="ARBA" id="ARBA00004141"/>
    </source>
</evidence>
<keyword evidence="5" id="KW-0067">ATP-binding</keyword>
<dbReference type="Pfam" id="PF00498">
    <property type="entry name" value="FHA"/>
    <property type="match status" value="2"/>
</dbReference>
<protein>
    <submittedName>
        <fullName evidence="11">Maltooligosyl trehalose synthase</fullName>
    </submittedName>
</protein>
<keyword evidence="6 8" id="KW-1133">Transmembrane helix</keyword>
<evidence type="ECO:0000313" key="11">
    <source>
        <dbReference type="EMBL" id="OKH12108.1"/>
    </source>
</evidence>
<dbReference type="SUPFAM" id="SSF52540">
    <property type="entry name" value="P-loop containing nucleoside triphosphate hydrolases"/>
    <property type="match status" value="1"/>
</dbReference>
<feature type="transmembrane region" description="Helical" evidence="8">
    <location>
        <begin position="639"/>
        <end position="661"/>
    </location>
</feature>
<dbReference type="OrthoDB" id="151099at2"/>